<organism evidence="4">
    <name type="scientific">Caenorhabditis brenneri</name>
    <name type="common">Nematode worm</name>
    <dbReference type="NCBI Taxonomy" id="135651"/>
    <lineage>
        <taxon>Eukaryota</taxon>
        <taxon>Metazoa</taxon>
        <taxon>Ecdysozoa</taxon>
        <taxon>Nematoda</taxon>
        <taxon>Chromadorea</taxon>
        <taxon>Rhabditida</taxon>
        <taxon>Rhabditina</taxon>
        <taxon>Rhabditomorpha</taxon>
        <taxon>Rhabditoidea</taxon>
        <taxon>Rhabditidae</taxon>
        <taxon>Peloderinae</taxon>
        <taxon>Caenorhabditis</taxon>
    </lineage>
</organism>
<feature type="transmembrane region" description="Helical" evidence="2">
    <location>
        <begin position="101"/>
        <end position="119"/>
    </location>
</feature>
<dbReference type="EMBL" id="GL379817">
    <property type="protein sequence ID" value="EGT46370.1"/>
    <property type="molecule type" value="Genomic_DNA"/>
</dbReference>
<feature type="transmembrane region" description="Helical" evidence="2">
    <location>
        <begin position="195"/>
        <end position="221"/>
    </location>
</feature>
<keyword evidence="2" id="KW-0812">Transmembrane</keyword>
<evidence type="ECO:0000313" key="3">
    <source>
        <dbReference type="EMBL" id="EGT46370.1"/>
    </source>
</evidence>
<feature type="transmembrane region" description="Helical" evidence="2">
    <location>
        <begin position="125"/>
        <end position="144"/>
    </location>
</feature>
<dbReference type="InParanoid" id="G0MWX0"/>
<name>G0MWX0_CAEBE</name>
<keyword evidence="2" id="KW-1133">Transmembrane helix</keyword>
<evidence type="ECO:0000256" key="1">
    <source>
        <dbReference type="SAM" id="MobiDB-lite"/>
    </source>
</evidence>
<feature type="transmembrane region" description="Helical" evidence="2">
    <location>
        <begin position="165"/>
        <end position="183"/>
    </location>
</feature>
<proteinExistence type="predicted"/>
<accession>G0MWX0</accession>
<protein>
    <submittedName>
        <fullName evidence="3">Uncharacterized protein</fullName>
    </submittedName>
</protein>
<feature type="transmembrane region" description="Helical" evidence="2">
    <location>
        <begin position="60"/>
        <end position="80"/>
    </location>
</feature>
<evidence type="ECO:0000256" key="2">
    <source>
        <dbReference type="SAM" id="Phobius"/>
    </source>
</evidence>
<evidence type="ECO:0000313" key="4">
    <source>
        <dbReference type="Proteomes" id="UP000008068"/>
    </source>
</evidence>
<feature type="region of interest" description="Disordered" evidence="1">
    <location>
        <begin position="239"/>
        <end position="265"/>
    </location>
</feature>
<keyword evidence="2" id="KW-0472">Membrane</keyword>
<dbReference type="Proteomes" id="UP000008068">
    <property type="component" value="Unassembled WGS sequence"/>
</dbReference>
<gene>
    <name evidence="3" type="ORF">CAEBREN_18442</name>
</gene>
<keyword evidence="4" id="KW-1185">Reference proteome</keyword>
<reference evidence="4" key="1">
    <citation type="submission" date="2011-07" db="EMBL/GenBank/DDBJ databases">
        <authorList>
            <consortium name="Caenorhabditis brenneri Sequencing and Analysis Consortium"/>
            <person name="Wilson R.K."/>
        </authorList>
    </citation>
    <scope>NUCLEOTIDE SEQUENCE [LARGE SCALE GENOMIC DNA]</scope>
    <source>
        <strain evidence="4">PB2801</strain>
    </source>
</reference>
<feature type="transmembrane region" description="Helical" evidence="2">
    <location>
        <begin position="25"/>
        <end position="48"/>
    </location>
</feature>
<dbReference type="HOGENOM" id="CLU_1050638_0_0_1"/>
<dbReference type="AlphaFoldDB" id="G0MWX0"/>
<sequence>MLSFIRDWYTKANESLRKKVVGQTIYLTLPFSILFLIIQILLTIYLYYYNFVEFNPELDYYLVLYFVVVMVLCWVARTWFQYFYDKHNPLYIDMCEMDLQFGFFMVVCYFYCTYIVMFLGQIRLYFYFFFLLNSLTVYLYFVFIKKYMVQLDRRQFKNMHSWIVNIHYAVLIPLHILTIFNPLARIEGSEIERAIYHALSALAFLYMLIVYTPVAADLVLISLEGLRKPNKVEPIRQVEYGTGNNNGGTEPALDAPIELNPASLS</sequence>